<name>A0A9X1VAR3_9BACL</name>
<dbReference type="AlphaFoldDB" id="A0A9X1VAR3"/>
<evidence type="ECO:0000259" key="1">
    <source>
        <dbReference type="Pfam" id="PF13643"/>
    </source>
</evidence>
<feature type="domain" description="DUF4145" evidence="1">
    <location>
        <begin position="120"/>
        <end position="216"/>
    </location>
</feature>
<dbReference type="Proteomes" id="UP001139263">
    <property type="component" value="Unassembled WGS sequence"/>
</dbReference>
<dbReference type="Pfam" id="PF13643">
    <property type="entry name" value="DUF4145"/>
    <property type="match status" value="1"/>
</dbReference>
<evidence type="ECO:0000313" key="2">
    <source>
        <dbReference type="EMBL" id="MCI0184791.1"/>
    </source>
</evidence>
<comment type="caution">
    <text evidence="2">The sequence shown here is derived from an EMBL/GenBank/DDBJ whole genome shotgun (WGS) entry which is preliminary data.</text>
</comment>
<dbReference type="RefSeq" id="WP_241716744.1">
    <property type="nucleotide sequence ID" value="NZ_JALBUF010000026.1"/>
</dbReference>
<accession>A0A9X1VAR3</accession>
<gene>
    <name evidence="2" type="ORF">MM817_03088</name>
</gene>
<evidence type="ECO:0000313" key="3">
    <source>
        <dbReference type="Proteomes" id="UP001139263"/>
    </source>
</evidence>
<dbReference type="InterPro" id="IPR025285">
    <property type="entry name" value="DUF4145"/>
</dbReference>
<sequence length="235" mass="27059">MDPLRENIYCATCKRKQNHEIVLKHEVRDFDPEYGYDWYGEYYIVQCRGCDNVHFASIYCDNTMINEEGDYFKDLSVYPPEPERKSSHYWTIEAKSFTSMPSFLSKLYGQVVDAYNDKSLLLSAIGLRAIVEAICLDLKVKKGIIYKKNSDEPVMKDGNYVCSENLEGKINGLVEGGFLVKKQASVLHQIRELGNYAAHEIKEPQQITIKSGVEVIESIVHSIYELDTYRLETKK</sequence>
<reference evidence="2" key="1">
    <citation type="submission" date="2022-03" db="EMBL/GenBank/DDBJ databases">
        <title>Draft Genome Sequence of Firmicute Strain S0AB, a Heterotrophic Iron/Sulfur-Oxidizing Extreme Acidophile.</title>
        <authorList>
            <person name="Vergara E."/>
            <person name="Pakostova E."/>
            <person name="Johnson D.B."/>
            <person name="Holmes D.S."/>
        </authorList>
    </citation>
    <scope>NUCLEOTIDE SEQUENCE</scope>
    <source>
        <strain evidence="2">S0AB</strain>
    </source>
</reference>
<organism evidence="2 3">
    <name type="scientific">Sulfoacidibacillus ferrooxidans</name>
    <dbReference type="NCBI Taxonomy" id="2005001"/>
    <lineage>
        <taxon>Bacteria</taxon>
        <taxon>Bacillati</taxon>
        <taxon>Bacillota</taxon>
        <taxon>Bacilli</taxon>
        <taxon>Bacillales</taxon>
        <taxon>Alicyclobacillaceae</taxon>
        <taxon>Sulfoacidibacillus</taxon>
    </lineage>
</organism>
<proteinExistence type="predicted"/>
<dbReference type="EMBL" id="JALBUF010000026">
    <property type="protein sequence ID" value="MCI0184791.1"/>
    <property type="molecule type" value="Genomic_DNA"/>
</dbReference>
<protein>
    <recommendedName>
        <fullName evidence="1">DUF4145 domain-containing protein</fullName>
    </recommendedName>
</protein>
<keyword evidence="3" id="KW-1185">Reference proteome</keyword>